<keyword evidence="2" id="KW-1185">Reference proteome</keyword>
<evidence type="ECO:0000313" key="1">
    <source>
        <dbReference type="EMBL" id="BAV65938.1"/>
    </source>
</evidence>
<reference evidence="1 2" key="1">
    <citation type="submission" date="2016-10" db="EMBL/GenBank/DDBJ databases">
        <title>Complete Genome Sequence of the Nonylphenol-Degrading Bacterium Sphingobium cloacae JCM 10874T.</title>
        <authorList>
            <person name="Ootsuka M."/>
            <person name="Nishizawa T."/>
            <person name="Ohta H."/>
        </authorList>
    </citation>
    <scope>NUCLEOTIDE SEQUENCE [LARGE SCALE GENOMIC DNA]</scope>
    <source>
        <strain evidence="1 2">JCM 10874</strain>
    </source>
</reference>
<sequence>MKYRGGYAFEQDMKSASLAACLPFLALVACGRAEPVGDMPSQEELAAAANAAAANAIANQQKADETENRNYVNAERGFSVTLPEGWVKDAAGSNADGVVYEDPGAGADVRVFWQKNDGDQTLQKIVEAASNGSEGVDGDFIGDNEYRGTANDGEGNNIALRLLKQPDGSIVTATFVYPEMLSEQYQGIAEKLLDSLRIFAPRSETREGASPTAAANASGN</sequence>
<accession>A0A1E1F5Z5</accession>
<dbReference type="EMBL" id="AP017655">
    <property type="protein sequence ID" value="BAV65938.1"/>
    <property type="molecule type" value="Genomic_DNA"/>
</dbReference>
<gene>
    <name evidence="1" type="ORF">SCLO_1028980</name>
</gene>
<dbReference type="PROSITE" id="PS51257">
    <property type="entry name" value="PROKAR_LIPOPROTEIN"/>
    <property type="match status" value="1"/>
</dbReference>
<dbReference type="AlphaFoldDB" id="A0A1E1F5Z5"/>
<organism evidence="1 2">
    <name type="scientific">Sphingobium cloacae</name>
    <dbReference type="NCBI Taxonomy" id="120107"/>
    <lineage>
        <taxon>Bacteria</taxon>
        <taxon>Pseudomonadati</taxon>
        <taxon>Pseudomonadota</taxon>
        <taxon>Alphaproteobacteria</taxon>
        <taxon>Sphingomonadales</taxon>
        <taxon>Sphingomonadaceae</taxon>
        <taxon>Sphingobium</taxon>
    </lineage>
</organism>
<protein>
    <recommendedName>
        <fullName evidence="3">Lipoprotein</fullName>
    </recommendedName>
</protein>
<dbReference type="Proteomes" id="UP000218272">
    <property type="component" value="Chromosome SCLO_1"/>
</dbReference>
<name>A0A1E1F5Z5_9SPHN</name>
<dbReference type="KEGG" id="sclo:SCLO_1028980"/>
<proteinExistence type="predicted"/>
<evidence type="ECO:0000313" key="2">
    <source>
        <dbReference type="Proteomes" id="UP000218272"/>
    </source>
</evidence>
<evidence type="ECO:0008006" key="3">
    <source>
        <dbReference type="Google" id="ProtNLM"/>
    </source>
</evidence>